<name>A0A8H5XYV4_9HYPO</name>
<accession>A0A8H5XYV4</accession>
<keyword evidence="2" id="KW-1185">Reference proteome</keyword>
<dbReference type="OrthoDB" id="2131701at2759"/>
<dbReference type="InterPro" id="IPR035992">
    <property type="entry name" value="Ricin_B-like_lectins"/>
</dbReference>
<dbReference type="AlphaFoldDB" id="A0A8H5XYV4"/>
<dbReference type="Proteomes" id="UP000544331">
    <property type="component" value="Unassembled WGS sequence"/>
</dbReference>
<dbReference type="EMBL" id="JAAOAN010000616">
    <property type="protein sequence ID" value="KAF5702504.1"/>
    <property type="molecule type" value="Genomic_DNA"/>
</dbReference>
<evidence type="ECO:0000313" key="1">
    <source>
        <dbReference type="EMBL" id="KAF5702504.1"/>
    </source>
</evidence>
<dbReference type="Gene3D" id="2.80.10.50">
    <property type="match status" value="1"/>
</dbReference>
<proteinExistence type="predicted"/>
<organism evidence="1 2">
    <name type="scientific">Fusarium mundagurra</name>
    <dbReference type="NCBI Taxonomy" id="1567541"/>
    <lineage>
        <taxon>Eukaryota</taxon>
        <taxon>Fungi</taxon>
        <taxon>Dikarya</taxon>
        <taxon>Ascomycota</taxon>
        <taxon>Pezizomycotina</taxon>
        <taxon>Sordariomycetes</taxon>
        <taxon>Hypocreomycetidae</taxon>
        <taxon>Hypocreales</taxon>
        <taxon>Nectriaceae</taxon>
        <taxon>Fusarium</taxon>
        <taxon>Fusarium fujikuroi species complex</taxon>
    </lineage>
</organism>
<gene>
    <name evidence="1" type="ORF">FMUND_13445</name>
</gene>
<evidence type="ECO:0000313" key="2">
    <source>
        <dbReference type="Proteomes" id="UP000544331"/>
    </source>
</evidence>
<sequence length="180" mass="20543">MSTGVPVKKKDWVYRFKCNLKSDIKGTFFDLNSGGGQNPAIHCWDDNSCTWNKNTHWHIYSHPNANDPRVLIKSDANSGFVFGEGHGQRLKCEQLDQWDERCHWYFEGGDVQNVADYTSVRLEVHCGTRKITANRDSRFRSFKHPTTYIDLEGGSNKNGTPFIAWAGHGGPNQAFHIIKR</sequence>
<dbReference type="SUPFAM" id="SSF50370">
    <property type="entry name" value="Ricin B-like lectins"/>
    <property type="match status" value="1"/>
</dbReference>
<reference evidence="1 2" key="1">
    <citation type="submission" date="2020-05" db="EMBL/GenBank/DDBJ databases">
        <title>Identification and distribution of gene clusters putatively required for synthesis of sphingolipid metabolism inhibitors in phylogenetically diverse species of the filamentous fungus Fusarium.</title>
        <authorList>
            <person name="Kim H.-S."/>
            <person name="Busman M."/>
            <person name="Brown D.W."/>
            <person name="Divon H."/>
            <person name="Uhlig S."/>
            <person name="Proctor R.H."/>
        </authorList>
    </citation>
    <scope>NUCLEOTIDE SEQUENCE [LARGE SCALE GENOMIC DNA]</scope>
    <source>
        <strain evidence="1 2">NRRL 66235</strain>
    </source>
</reference>
<protein>
    <submittedName>
        <fullName evidence="1">Hard-surface inducible</fullName>
    </submittedName>
</protein>
<comment type="caution">
    <text evidence="1">The sequence shown here is derived from an EMBL/GenBank/DDBJ whole genome shotgun (WGS) entry which is preliminary data.</text>
</comment>